<feature type="signal peptide" evidence="1">
    <location>
        <begin position="1"/>
        <end position="33"/>
    </location>
</feature>
<protein>
    <recommendedName>
        <fullName evidence="4">SHOCT domain-containing protein</fullName>
    </recommendedName>
</protein>
<dbReference type="Proteomes" id="UP000248168">
    <property type="component" value="Unassembled WGS sequence"/>
</dbReference>
<gene>
    <name evidence="2" type="ORF">NITLEN_60152</name>
</gene>
<evidence type="ECO:0000313" key="2">
    <source>
        <dbReference type="EMBL" id="SPP66349.1"/>
    </source>
</evidence>
<name>A0A330L9F8_9BACT</name>
<dbReference type="EMBL" id="OUNR01000019">
    <property type="protein sequence ID" value="SPP66349.1"/>
    <property type="molecule type" value="Genomic_DNA"/>
</dbReference>
<organism evidence="2 3">
    <name type="scientific">Nitrospira lenta</name>
    <dbReference type="NCBI Taxonomy" id="1436998"/>
    <lineage>
        <taxon>Bacteria</taxon>
        <taxon>Pseudomonadati</taxon>
        <taxon>Nitrospirota</taxon>
        <taxon>Nitrospiria</taxon>
        <taxon>Nitrospirales</taxon>
        <taxon>Nitrospiraceae</taxon>
        <taxon>Nitrospira</taxon>
    </lineage>
</organism>
<proteinExistence type="predicted"/>
<accession>A0A330L9F8</accession>
<evidence type="ECO:0000313" key="3">
    <source>
        <dbReference type="Proteomes" id="UP000248168"/>
    </source>
</evidence>
<feature type="chain" id="PRO_5016379330" description="SHOCT domain-containing protein" evidence="1">
    <location>
        <begin position="34"/>
        <end position="283"/>
    </location>
</feature>
<keyword evidence="1" id="KW-0732">Signal</keyword>
<dbReference type="AlphaFoldDB" id="A0A330L9F8"/>
<keyword evidence="3" id="KW-1185">Reference proteome</keyword>
<sequence>MSILATCSEQARVITSSLAAVVMASLLASCASAPTFSRTVYEDPTILVRLDSPVVQEEVSGEPRGEIAELTPGNLAELLQSLRIQPEISFLSYWVLRQEPQPETAFPKDEAQLLAPHLRAALAKARPNEMPVFVLRRTREDGIPLVTTGGLLIHGDQLLVLLANARRPATTQRKIEMARETPLHPLGEVDFHFVPGPYQATLVRNDLPTSIAVTSAPALSVDYRAWLASFLQHGRGSSPTQTEPEIPAAMIEEKLHRLKTWREQGLITDDEYQQKRQELLQHF</sequence>
<dbReference type="InParanoid" id="A0A330L9F8"/>
<evidence type="ECO:0000256" key="1">
    <source>
        <dbReference type="SAM" id="SignalP"/>
    </source>
</evidence>
<evidence type="ECO:0008006" key="4">
    <source>
        <dbReference type="Google" id="ProtNLM"/>
    </source>
</evidence>
<reference evidence="3" key="1">
    <citation type="submission" date="2018-04" db="EMBL/GenBank/DDBJ databases">
        <authorList>
            <person name="Lucker S."/>
            <person name="Sakoula D."/>
        </authorList>
    </citation>
    <scope>NUCLEOTIDE SEQUENCE [LARGE SCALE GENOMIC DNA]</scope>
</reference>